<dbReference type="EMBL" id="CP104213">
    <property type="protein sequence ID" value="UWX64650.1"/>
    <property type="molecule type" value="Genomic_DNA"/>
</dbReference>
<dbReference type="SUPFAM" id="SSF82866">
    <property type="entry name" value="Multidrug efflux transporter AcrB transmembrane domain"/>
    <property type="match status" value="2"/>
</dbReference>
<sequence length="738" mass="78524">MQPLARLVTRRPWLVLVIWGVLALICAVPASLAPARLTADPGALTNSESGKVTALLADRFGERDSNTVLLVTQSAQPLTQLQSAKQYGTFIAGLKKVPGVTRVLPYDAQTAVKASSADDTLALTLAQIPLFEGATPALNRVREYVQTQKAPGFDIRVTGGQAIAADFTEFAEGDTKRSELTALPLTGMVLLFVFGALIAAGLPLLISLLSITAAMAGLYLLTFLIPTSTFAQSIITLLSLGAGIDYALLMVNRFREELKGGGGSERAAYRTVLTAGRSVAFSGVTVAMAMAALLLPPIPFVRSLGIGGVLAVLFTVLSSLTALPALLTLLGEKVNWPHLRPRWKGLEFGQSARESALWTALARRVTARPVLAVVASVLLLVTLALPARNMHIGYAGAWGLVEGVESRDALAAVRDLGAGGLLSQFEVILDLKDHKYGPADRVAFQQTVTRVRALPGVQAVISPFVDAELLRGGGSLNDLAALSRRSFSADRTLLRFTVVPSGYLRADQIDPFETRLRTALDASPYAYQLGGAPVGEREFSKAITSAIPTAVAAVFAGTFLLLMVAFRSLFIPLKSIVMNSLTVLAAYGVVTLVVQEGYGAALLGVPQDVGVLDASLPLLLFAVLFGLSMDYEIFLLSRVQEEHLRGHDNREAVVLAVGRTARIITSAAVIMFIVFVAFTFGRVVANKSIGLGLAVAVALDATLVRLVLVPGLLQLAGKWNWWLPGWLGKLLPKVELEH</sequence>
<feature type="transmembrane region" description="Helical" evidence="6">
    <location>
        <begin position="576"/>
        <end position="594"/>
    </location>
</feature>
<gene>
    <name evidence="8" type="ORF">N0D28_03020</name>
</gene>
<proteinExistence type="predicted"/>
<keyword evidence="3 6" id="KW-0812">Transmembrane</keyword>
<evidence type="ECO:0000256" key="4">
    <source>
        <dbReference type="ARBA" id="ARBA00022989"/>
    </source>
</evidence>
<comment type="subcellular location">
    <subcellularLocation>
        <location evidence="1">Cell membrane</location>
        <topology evidence="1">Multi-pass membrane protein</topology>
    </subcellularLocation>
</comment>
<protein>
    <submittedName>
        <fullName evidence="8">MMPL family transporter</fullName>
    </submittedName>
</protein>
<feature type="transmembrane region" description="Helical" evidence="6">
    <location>
        <begin position="691"/>
        <end position="713"/>
    </location>
</feature>
<dbReference type="InterPro" id="IPR050545">
    <property type="entry name" value="Mycobact_MmpL"/>
</dbReference>
<dbReference type="InterPro" id="IPR004869">
    <property type="entry name" value="MMPL_dom"/>
</dbReference>
<feature type="transmembrane region" description="Helical" evidence="6">
    <location>
        <begin position="205"/>
        <end position="225"/>
    </location>
</feature>
<dbReference type="Pfam" id="PF03176">
    <property type="entry name" value="MMPL"/>
    <property type="match status" value="2"/>
</dbReference>
<evidence type="ECO:0000313" key="8">
    <source>
        <dbReference type="EMBL" id="UWX64650.1"/>
    </source>
</evidence>
<feature type="domain" description="SSD" evidence="7">
    <location>
        <begin position="201"/>
        <end position="329"/>
    </location>
</feature>
<feature type="transmembrane region" description="Helical" evidence="6">
    <location>
        <begin position="180"/>
        <end position="198"/>
    </location>
</feature>
<feature type="transmembrane region" description="Helical" evidence="6">
    <location>
        <begin position="370"/>
        <end position="387"/>
    </location>
</feature>
<feature type="transmembrane region" description="Helical" evidence="6">
    <location>
        <begin position="231"/>
        <end position="251"/>
    </location>
</feature>
<feature type="transmembrane region" description="Helical" evidence="6">
    <location>
        <begin position="614"/>
        <end position="636"/>
    </location>
</feature>
<dbReference type="RefSeq" id="WP_260560919.1">
    <property type="nucleotide sequence ID" value="NZ_BAABEC010000182.1"/>
</dbReference>
<dbReference type="PANTHER" id="PTHR33406">
    <property type="entry name" value="MEMBRANE PROTEIN MJ1562-RELATED"/>
    <property type="match status" value="1"/>
</dbReference>
<dbReference type="Proteomes" id="UP001060261">
    <property type="component" value="Chromosome"/>
</dbReference>
<reference evidence="8" key="1">
    <citation type="submission" date="2022-09" db="EMBL/GenBank/DDBJ databases">
        <title>genome sequence of Deinococcus rubellus.</title>
        <authorList>
            <person name="Srinivasan S."/>
        </authorList>
    </citation>
    <scope>NUCLEOTIDE SEQUENCE</scope>
    <source>
        <strain evidence="8">Ant6</strain>
    </source>
</reference>
<feature type="transmembrane region" description="Helical" evidence="6">
    <location>
        <begin position="663"/>
        <end position="685"/>
    </location>
</feature>
<dbReference type="PANTHER" id="PTHR33406:SF13">
    <property type="entry name" value="MEMBRANE PROTEIN YDFJ"/>
    <property type="match status" value="1"/>
</dbReference>
<evidence type="ECO:0000256" key="6">
    <source>
        <dbReference type="SAM" id="Phobius"/>
    </source>
</evidence>
<keyword evidence="9" id="KW-1185">Reference proteome</keyword>
<accession>A0ABY5YHR9</accession>
<evidence type="ECO:0000256" key="3">
    <source>
        <dbReference type="ARBA" id="ARBA00022692"/>
    </source>
</evidence>
<evidence type="ECO:0000259" key="7">
    <source>
        <dbReference type="PROSITE" id="PS50156"/>
    </source>
</evidence>
<dbReference type="PROSITE" id="PS50156">
    <property type="entry name" value="SSD"/>
    <property type="match status" value="1"/>
</dbReference>
<feature type="transmembrane region" description="Helical" evidence="6">
    <location>
        <begin position="272"/>
        <end position="294"/>
    </location>
</feature>
<evidence type="ECO:0000256" key="2">
    <source>
        <dbReference type="ARBA" id="ARBA00022475"/>
    </source>
</evidence>
<organism evidence="8 9">
    <name type="scientific">Deinococcus rubellus</name>
    <dbReference type="NCBI Taxonomy" id="1889240"/>
    <lineage>
        <taxon>Bacteria</taxon>
        <taxon>Thermotogati</taxon>
        <taxon>Deinococcota</taxon>
        <taxon>Deinococci</taxon>
        <taxon>Deinococcales</taxon>
        <taxon>Deinococcaceae</taxon>
        <taxon>Deinococcus</taxon>
    </lineage>
</organism>
<evidence type="ECO:0000256" key="1">
    <source>
        <dbReference type="ARBA" id="ARBA00004651"/>
    </source>
</evidence>
<name>A0ABY5YHR9_9DEIO</name>
<feature type="transmembrane region" description="Helical" evidence="6">
    <location>
        <begin position="306"/>
        <end position="330"/>
    </location>
</feature>
<dbReference type="Gene3D" id="1.20.1640.10">
    <property type="entry name" value="Multidrug efflux transporter AcrB transmembrane domain"/>
    <property type="match status" value="2"/>
</dbReference>
<evidence type="ECO:0000256" key="5">
    <source>
        <dbReference type="ARBA" id="ARBA00023136"/>
    </source>
</evidence>
<keyword evidence="4 6" id="KW-1133">Transmembrane helix</keyword>
<evidence type="ECO:0000313" key="9">
    <source>
        <dbReference type="Proteomes" id="UP001060261"/>
    </source>
</evidence>
<keyword evidence="2" id="KW-1003">Cell membrane</keyword>
<keyword evidence="5 6" id="KW-0472">Membrane</keyword>
<feature type="transmembrane region" description="Helical" evidence="6">
    <location>
        <begin position="542"/>
        <end position="564"/>
    </location>
</feature>
<dbReference type="InterPro" id="IPR000731">
    <property type="entry name" value="SSD"/>
</dbReference>